<comment type="caution">
    <text evidence="2">The sequence shown here is derived from an EMBL/GenBank/DDBJ whole genome shotgun (WGS) entry which is preliminary data.</text>
</comment>
<evidence type="ECO:0000313" key="2">
    <source>
        <dbReference type="EMBL" id="KAF9936718.1"/>
    </source>
</evidence>
<dbReference type="AlphaFoldDB" id="A0A9P6ILA5"/>
<protein>
    <submittedName>
        <fullName evidence="2">Uncharacterized protein</fullName>
    </submittedName>
</protein>
<dbReference type="EMBL" id="JAAAHY010003892">
    <property type="protein sequence ID" value="KAF9936718.1"/>
    <property type="molecule type" value="Genomic_DNA"/>
</dbReference>
<evidence type="ECO:0000256" key="1">
    <source>
        <dbReference type="SAM" id="MobiDB-lite"/>
    </source>
</evidence>
<sequence>MNTAAGGNGHAGDNILLQPPFQTSTLAVSTPGSNSPFHKDENPASNNHSPAPSLSLSHRG</sequence>
<feature type="non-terminal residue" evidence="2">
    <location>
        <position position="60"/>
    </location>
</feature>
<proteinExistence type="predicted"/>
<feature type="compositionally biased region" description="Gly residues" evidence="1">
    <location>
        <begin position="1"/>
        <end position="10"/>
    </location>
</feature>
<feature type="compositionally biased region" description="Polar residues" evidence="1">
    <location>
        <begin position="20"/>
        <end position="36"/>
    </location>
</feature>
<dbReference type="Proteomes" id="UP000738359">
    <property type="component" value="Unassembled WGS sequence"/>
</dbReference>
<reference evidence="2" key="1">
    <citation type="journal article" date="2020" name="Fungal Divers.">
        <title>Resolving the Mortierellaceae phylogeny through synthesis of multi-gene phylogenetics and phylogenomics.</title>
        <authorList>
            <person name="Vandepol N."/>
            <person name="Liber J."/>
            <person name="Desiro A."/>
            <person name="Na H."/>
            <person name="Kennedy M."/>
            <person name="Barry K."/>
            <person name="Grigoriev I.V."/>
            <person name="Miller A.N."/>
            <person name="O'Donnell K."/>
            <person name="Stajich J.E."/>
            <person name="Bonito G."/>
        </authorList>
    </citation>
    <scope>NUCLEOTIDE SEQUENCE</scope>
    <source>
        <strain evidence="2">CK1249</strain>
    </source>
</reference>
<accession>A0A9P6ILA5</accession>
<keyword evidence="3" id="KW-1185">Reference proteome</keyword>
<feature type="region of interest" description="Disordered" evidence="1">
    <location>
        <begin position="1"/>
        <end position="60"/>
    </location>
</feature>
<evidence type="ECO:0000313" key="3">
    <source>
        <dbReference type="Proteomes" id="UP000738359"/>
    </source>
</evidence>
<gene>
    <name evidence="2" type="ORF">BGZ70_006742</name>
</gene>
<name>A0A9P6ILA5_MORAP</name>
<feature type="compositionally biased region" description="Polar residues" evidence="1">
    <location>
        <begin position="43"/>
        <end position="60"/>
    </location>
</feature>
<organism evidence="2 3">
    <name type="scientific">Mortierella alpina</name>
    <name type="common">Oleaginous fungus</name>
    <name type="synonym">Mortierella renispora</name>
    <dbReference type="NCBI Taxonomy" id="64518"/>
    <lineage>
        <taxon>Eukaryota</taxon>
        <taxon>Fungi</taxon>
        <taxon>Fungi incertae sedis</taxon>
        <taxon>Mucoromycota</taxon>
        <taxon>Mortierellomycotina</taxon>
        <taxon>Mortierellomycetes</taxon>
        <taxon>Mortierellales</taxon>
        <taxon>Mortierellaceae</taxon>
        <taxon>Mortierella</taxon>
    </lineage>
</organism>